<dbReference type="PANTHER" id="PTHR38455">
    <property type="entry name" value="HYPOTHETICAL CYTOSOLIC PROTEIN"/>
    <property type="match status" value="1"/>
</dbReference>
<sequence>MYNLGDIVMMKKQHACGQNRWEVTRLGADIKVRCLGCGHDVMLKRAYFNKRFKKIITQAHEVKTEQEKFYLDPQKLRLPHLMN</sequence>
<gene>
    <name evidence="1" type="ORF">JG29_15440</name>
</gene>
<dbReference type="AlphaFoldDB" id="A0A0F4KQ68"/>
<comment type="caution">
    <text evidence="1">The sequence shown here is derived from an EMBL/GenBank/DDBJ whole genome shotgun (WGS) entry which is preliminary data.</text>
</comment>
<evidence type="ECO:0000313" key="1">
    <source>
        <dbReference type="EMBL" id="KJY48198.1"/>
    </source>
</evidence>
<reference evidence="1 2" key="1">
    <citation type="submission" date="2014-12" db="EMBL/GenBank/DDBJ databases">
        <title>Comparative genomics of the lactic acid bacteria isolated from the honey bee gut.</title>
        <authorList>
            <person name="Ellegaard K.M."/>
            <person name="Tamarit D."/>
            <person name="Javelind E."/>
            <person name="Olofsson T."/>
            <person name="Andersson S.G."/>
            <person name="Vasquez A."/>
        </authorList>
    </citation>
    <scope>NUCLEOTIDE SEQUENCE [LARGE SCALE GENOMIC DNA]</scope>
    <source>
        <strain evidence="1 2">Hon2</strain>
    </source>
</reference>
<dbReference type="PANTHER" id="PTHR38455:SF1">
    <property type="entry name" value="DUF951 DOMAIN-CONTAINING PROTEIN"/>
    <property type="match status" value="1"/>
</dbReference>
<dbReference type="Pfam" id="PF06107">
    <property type="entry name" value="DUF951"/>
    <property type="match status" value="1"/>
</dbReference>
<dbReference type="STRING" id="1218508.JG29_15440"/>
<evidence type="ECO:0008006" key="3">
    <source>
        <dbReference type="Google" id="ProtNLM"/>
    </source>
</evidence>
<dbReference type="OrthoDB" id="9802710at2"/>
<protein>
    <recommendedName>
        <fullName evidence="3">DUF951 domain-containing protein</fullName>
    </recommendedName>
</protein>
<keyword evidence="2" id="KW-1185">Reference proteome</keyword>
<evidence type="ECO:0000313" key="2">
    <source>
        <dbReference type="Proteomes" id="UP000033695"/>
    </source>
</evidence>
<accession>A0A0F4KQ68</accession>
<dbReference type="RefSeq" id="WP_045923364.1">
    <property type="nucleotide sequence ID" value="NZ_JAAEDY010000007.1"/>
</dbReference>
<dbReference type="EMBL" id="JXBZ01000010">
    <property type="protein sequence ID" value="KJY48198.1"/>
    <property type="molecule type" value="Genomic_DNA"/>
</dbReference>
<proteinExistence type="predicted"/>
<name>A0A0F4KQ68_9LACO</name>
<dbReference type="PATRIC" id="fig|1218508.4.peg.1537"/>
<dbReference type="Proteomes" id="UP000033695">
    <property type="component" value="Unassembled WGS sequence"/>
</dbReference>
<organism evidence="1 2">
    <name type="scientific">Bombilactobacillus mellis</name>
    <dbReference type="NCBI Taxonomy" id="1218508"/>
    <lineage>
        <taxon>Bacteria</taxon>
        <taxon>Bacillati</taxon>
        <taxon>Bacillota</taxon>
        <taxon>Bacilli</taxon>
        <taxon>Lactobacillales</taxon>
        <taxon>Lactobacillaceae</taxon>
        <taxon>Bombilactobacillus</taxon>
    </lineage>
</organism>
<dbReference type="HOGENOM" id="CLU_180138_1_0_9"/>
<dbReference type="InterPro" id="IPR009296">
    <property type="entry name" value="DUF951"/>
</dbReference>